<evidence type="ECO:0000313" key="3">
    <source>
        <dbReference type="EMBL" id="MFC5862027.1"/>
    </source>
</evidence>
<dbReference type="InterPro" id="IPR013517">
    <property type="entry name" value="FG-GAP"/>
</dbReference>
<name>A0ABW1ECK3_9BACT</name>
<protein>
    <submittedName>
        <fullName evidence="3">FG-GAP repeat domain-containing protein</fullName>
    </submittedName>
</protein>
<keyword evidence="4" id="KW-1185">Reference proteome</keyword>
<dbReference type="PANTHER" id="PTHR46580">
    <property type="entry name" value="SENSOR KINASE-RELATED"/>
    <property type="match status" value="1"/>
</dbReference>
<dbReference type="RefSeq" id="WP_263338022.1">
    <property type="nucleotide sequence ID" value="NZ_JAGSYH010000004.1"/>
</dbReference>
<reference evidence="4" key="1">
    <citation type="journal article" date="2019" name="Int. J. Syst. Evol. Microbiol.">
        <title>The Global Catalogue of Microorganisms (GCM) 10K type strain sequencing project: providing services to taxonomists for standard genome sequencing and annotation.</title>
        <authorList>
            <consortium name="The Broad Institute Genomics Platform"/>
            <consortium name="The Broad Institute Genome Sequencing Center for Infectious Disease"/>
            <person name="Wu L."/>
            <person name="Ma J."/>
        </authorList>
    </citation>
    <scope>NUCLEOTIDE SEQUENCE [LARGE SCALE GENOMIC DNA]</scope>
    <source>
        <strain evidence="4">JCM 4087</strain>
    </source>
</reference>
<keyword evidence="1" id="KW-0732">Signal</keyword>
<sequence length="265" mass="27009">MAIRRQRIADIVTLMAAMGIPGIISPIYAKSLPPPGGTFALVAAAGSDDDADAAPVLTVVANLDKDGIPDLVEARAPQPGVPGNGELIVLLGRKDGSYVRSSVLPLSGSDPTSIVAGDFNRDGVSDVVIGYGNGSLTEFLGDGKGGLISAGEIAHVSSVVSIATADFNHDGKLDLAVSDSHTGTVSILLGDGAGSFGVSWSFRLPMPGSIYRLAAADFNHDGLVDLAVTNDDGDAYDVMLGNGNGTFTESPELSHLKDPNAHCVA</sequence>
<dbReference type="Pfam" id="PF13517">
    <property type="entry name" value="FG-GAP_3"/>
    <property type="match status" value="2"/>
</dbReference>
<dbReference type="SUPFAM" id="SSF69318">
    <property type="entry name" value="Integrin alpha N-terminal domain"/>
    <property type="match status" value="1"/>
</dbReference>
<feature type="transmembrane region" description="Helical" evidence="2">
    <location>
        <begin position="12"/>
        <end position="29"/>
    </location>
</feature>
<organism evidence="3 4">
    <name type="scientific">Acidicapsa dinghuensis</name>
    <dbReference type="NCBI Taxonomy" id="2218256"/>
    <lineage>
        <taxon>Bacteria</taxon>
        <taxon>Pseudomonadati</taxon>
        <taxon>Acidobacteriota</taxon>
        <taxon>Terriglobia</taxon>
        <taxon>Terriglobales</taxon>
        <taxon>Acidobacteriaceae</taxon>
        <taxon>Acidicapsa</taxon>
    </lineage>
</organism>
<dbReference type="PANTHER" id="PTHR46580:SF4">
    <property type="entry name" value="ATP_GTP-BINDING PROTEIN"/>
    <property type="match status" value="1"/>
</dbReference>
<keyword evidence="2" id="KW-0812">Transmembrane</keyword>
<evidence type="ECO:0000313" key="4">
    <source>
        <dbReference type="Proteomes" id="UP001596091"/>
    </source>
</evidence>
<evidence type="ECO:0000256" key="1">
    <source>
        <dbReference type="ARBA" id="ARBA00022729"/>
    </source>
</evidence>
<accession>A0ABW1ECK3</accession>
<gene>
    <name evidence="3" type="ORF">ACFPT7_06960</name>
</gene>
<evidence type="ECO:0000256" key="2">
    <source>
        <dbReference type="SAM" id="Phobius"/>
    </source>
</evidence>
<keyword evidence="2" id="KW-0472">Membrane</keyword>
<dbReference type="EMBL" id="JBHSPH010000002">
    <property type="protein sequence ID" value="MFC5862027.1"/>
    <property type="molecule type" value="Genomic_DNA"/>
</dbReference>
<comment type="caution">
    <text evidence="3">The sequence shown here is derived from an EMBL/GenBank/DDBJ whole genome shotgun (WGS) entry which is preliminary data.</text>
</comment>
<keyword evidence="2" id="KW-1133">Transmembrane helix</keyword>
<dbReference type="InterPro" id="IPR028994">
    <property type="entry name" value="Integrin_alpha_N"/>
</dbReference>
<dbReference type="Gene3D" id="2.130.10.130">
    <property type="entry name" value="Integrin alpha, N-terminal"/>
    <property type="match status" value="2"/>
</dbReference>
<proteinExistence type="predicted"/>
<dbReference type="Proteomes" id="UP001596091">
    <property type="component" value="Unassembled WGS sequence"/>
</dbReference>